<name>A0A916QBM3_9FIRM</name>
<comment type="caution">
    <text evidence="1">The sequence shown here is derived from an EMBL/GenBank/DDBJ whole genome shotgun (WGS) entry which is preliminary data.</text>
</comment>
<dbReference type="RefSeq" id="WP_201312154.1">
    <property type="nucleotide sequence ID" value="NZ_BLYI01000065.1"/>
</dbReference>
<organism evidence="1 2">
    <name type="scientific">Anaerostipes butyraticus</name>
    <dbReference type="NCBI Taxonomy" id="645466"/>
    <lineage>
        <taxon>Bacteria</taxon>
        <taxon>Bacillati</taxon>
        <taxon>Bacillota</taxon>
        <taxon>Clostridia</taxon>
        <taxon>Lachnospirales</taxon>
        <taxon>Lachnospiraceae</taxon>
        <taxon>Anaerostipes</taxon>
    </lineage>
</organism>
<protein>
    <submittedName>
        <fullName evidence="1">Uncharacterized protein</fullName>
    </submittedName>
</protein>
<dbReference type="Proteomes" id="UP000613208">
    <property type="component" value="Unassembled WGS sequence"/>
</dbReference>
<evidence type="ECO:0000313" key="1">
    <source>
        <dbReference type="EMBL" id="GFO86505.1"/>
    </source>
</evidence>
<proteinExistence type="predicted"/>
<evidence type="ECO:0000313" key="2">
    <source>
        <dbReference type="Proteomes" id="UP000613208"/>
    </source>
</evidence>
<sequence>MEIFYISHNGVRVDLMKGNYKIEESSLFSHSWDYDSKESASGYGGTIEKFRKDIQDRDLKIHIEGSELVTYKQAFDNLMELFDSDVIDNEPGKLYVDERYLKCFIIEGSPDYFVPGLDIATYSFKLVSAYPFWIKETPYQFLAEIPDSVVILPGEEEPEPEITMEQGIMFPEFPFDLTVKEGKKTKGLFDLPTDLKRVRGARMINNESYLPCHFRMTIYGPVTDPEIVIANHIYKVETTVFTDERLEIDSRSNTVIKIGRLGEETDLYNSRYKLQSVFEKIPPGRQVLTWPGGYGIDITLFDERSEPRWTL</sequence>
<dbReference type="EMBL" id="BLYI01000065">
    <property type="protein sequence ID" value="GFO86505.1"/>
    <property type="molecule type" value="Genomic_DNA"/>
</dbReference>
<accession>A0A916QBM3</accession>
<keyword evidence="2" id="KW-1185">Reference proteome</keyword>
<reference evidence="1" key="1">
    <citation type="submission" date="2020-06" db="EMBL/GenBank/DDBJ databases">
        <title>Characterization of fructooligosaccharide metabolism and fructooligosaccharide-degrading enzymes in human commensal butyrate producers.</title>
        <authorList>
            <person name="Tanno H."/>
            <person name="Fujii T."/>
            <person name="Hirano K."/>
            <person name="Maeno S."/>
            <person name="Tonozuka T."/>
            <person name="Sakamoto M."/>
            <person name="Ohkuma M."/>
            <person name="Tochio T."/>
            <person name="Endo A."/>
        </authorList>
    </citation>
    <scope>NUCLEOTIDE SEQUENCE</scope>
    <source>
        <strain evidence="1">JCM 17466</strain>
    </source>
</reference>
<dbReference type="AlphaFoldDB" id="A0A916QBM3"/>
<gene>
    <name evidence="1" type="ORF">ANBU17_28520</name>
</gene>